<evidence type="ECO:0000256" key="1">
    <source>
        <dbReference type="SAM" id="MobiDB-lite"/>
    </source>
</evidence>
<dbReference type="AlphaFoldDB" id="A0A9P9A8I9"/>
<feature type="region of interest" description="Disordered" evidence="1">
    <location>
        <begin position="1"/>
        <end position="214"/>
    </location>
</feature>
<comment type="caution">
    <text evidence="2">The sequence shown here is derived from an EMBL/GenBank/DDBJ whole genome shotgun (WGS) entry which is preliminary data.</text>
</comment>
<feature type="compositionally biased region" description="Basic residues" evidence="1">
    <location>
        <begin position="155"/>
        <end position="175"/>
    </location>
</feature>
<organism evidence="2 3">
    <name type="scientific">Plectosphaerella plurivora</name>
    <dbReference type="NCBI Taxonomy" id="936078"/>
    <lineage>
        <taxon>Eukaryota</taxon>
        <taxon>Fungi</taxon>
        <taxon>Dikarya</taxon>
        <taxon>Ascomycota</taxon>
        <taxon>Pezizomycotina</taxon>
        <taxon>Sordariomycetes</taxon>
        <taxon>Hypocreomycetidae</taxon>
        <taxon>Glomerellales</taxon>
        <taxon>Plectosphaerellaceae</taxon>
        <taxon>Plectosphaerella</taxon>
    </lineage>
</organism>
<dbReference type="EMBL" id="JAGSXJ010000026">
    <property type="protein sequence ID" value="KAH6673902.1"/>
    <property type="molecule type" value="Genomic_DNA"/>
</dbReference>
<protein>
    <submittedName>
        <fullName evidence="2">Uncharacterized protein</fullName>
    </submittedName>
</protein>
<feature type="compositionally biased region" description="Polar residues" evidence="1">
    <location>
        <begin position="102"/>
        <end position="120"/>
    </location>
</feature>
<evidence type="ECO:0000313" key="2">
    <source>
        <dbReference type="EMBL" id="KAH6673902.1"/>
    </source>
</evidence>
<name>A0A9P9A8I9_9PEZI</name>
<feature type="compositionally biased region" description="Low complexity" evidence="1">
    <location>
        <begin position="43"/>
        <end position="52"/>
    </location>
</feature>
<feature type="compositionally biased region" description="Polar residues" evidence="1">
    <location>
        <begin position="1"/>
        <end position="24"/>
    </location>
</feature>
<gene>
    <name evidence="2" type="ORF">F5X68DRAFT_235563</name>
</gene>
<reference evidence="2" key="1">
    <citation type="journal article" date="2021" name="Nat. Commun.">
        <title>Genetic determinants of endophytism in the Arabidopsis root mycobiome.</title>
        <authorList>
            <person name="Mesny F."/>
            <person name="Miyauchi S."/>
            <person name="Thiergart T."/>
            <person name="Pickel B."/>
            <person name="Atanasova L."/>
            <person name="Karlsson M."/>
            <person name="Huettel B."/>
            <person name="Barry K.W."/>
            <person name="Haridas S."/>
            <person name="Chen C."/>
            <person name="Bauer D."/>
            <person name="Andreopoulos W."/>
            <person name="Pangilinan J."/>
            <person name="LaButti K."/>
            <person name="Riley R."/>
            <person name="Lipzen A."/>
            <person name="Clum A."/>
            <person name="Drula E."/>
            <person name="Henrissat B."/>
            <person name="Kohler A."/>
            <person name="Grigoriev I.V."/>
            <person name="Martin F.M."/>
            <person name="Hacquard S."/>
        </authorList>
    </citation>
    <scope>NUCLEOTIDE SEQUENCE</scope>
    <source>
        <strain evidence="2">MPI-SDFR-AT-0117</strain>
    </source>
</reference>
<keyword evidence="3" id="KW-1185">Reference proteome</keyword>
<proteinExistence type="predicted"/>
<sequence>MLQNLNLSGANQSQLSRSNSQTGTAGALGLRSNFGSLRGRQATIKTKGTTQKKTPKRPMLPQTWISGDTGMSSQDEPARPPEPPLPHDTQPSSVQREALSDLLSTLNFTAGTQPQTIRQSNRGRRRKSSIASRQEDIAILGGPQPPETSQQPSHDHHRRHSHGHHRQPSRGHRRQTSRDLLRQSGGPLQEMSPTNIQPPWLGEPTPEKKDMDPE</sequence>
<feature type="compositionally biased region" description="Polar residues" evidence="1">
    <location>
        <begin position="63"/>
        <end position="75"/>
    </location>
</feature>
<dbReference type="Proteomes" id="UP000770015">
    <property type="component" value="Unassembled WGS sequence"/>
</dbReference>
<feature type="compositionally biased region" description="Basic and acidic residues" evidence="1">
    <location>
        <begin position="205"/>
        <end position="214"/>
    </location>
</feature>
<accession>A0A9P9A8I9</accession>
<evidence type="ECO:0000313" key="3">
    <source>
        <dbReference type="Proteomes" id="UP000770015"/>
    </source>
</evidence>